<protein>
    <recommendedName>
        <fullName evidence="3">Response regulatory domain-containing protein</fullName>
    </recommendedName>
</protein>
<dbReference type="PANTHER" id="PTHR44591:SF3">
    <property type="entry name" value="RESPONSE REGULATORY DOMAIN-CONTAINING PROTEIN"/>
    <property type="match status" value="1"/>
</dbReference>
<dbReference type="EMBL" id="MEXH01000003">
    <property type="protein sequence ID" value="OGC92914.1"/>
    <property type="molecule type" value="Genomic_DNA"/>
</dbReference>
<keyword evidence="1 2" id="KW-0597">Phosphoprotein</keyword>
<organism evidence="4 5">
    <name type="scientific">Candidatus Amesbacteria bacterium RIFCSPHIGHO2_01_FULL_48_32b</name>
    <dbReference type="NCBI Taxonomy" id="1797253"/>
    <lineage>
        <taxon>Bacteria</taxon>
        <taxon>Candidatus Amesiibacteriota</taxon>
    </lineage>
</organism>
<gene>
    <name evidence="4" type="ORF">A2876_03685</name>
</gene>
<dbReference type="Gene3D" id="3.40.50.2300">
    <property type="match status" value="1"/>
</dbReference>
<evidence type="ECO:0000313" key="5">
    <source>
        <dbReference type="Proteomes" id="UP000178176"/>
    </source>
</evidence>
<evidence type="ECO:0000256" key="2">
    <source>
        <dbReference type="PROSITE-ProRule" id="PRU00169"/>
    </source>
</evidence>
<proteinExistence type="predicted"/>
<reference evidence="4 5" key="1">
    <citation type="journal article" date="2016" name="Nat. Commun.">
        <title>Thousands of microbial genomes shed light on interconnected biogeochemical processes in an aquifer system.</title>
        <authorList>
            <person name="Anantharaman K."/>
            <person name="Brown C.T."/>
            <person name="Hug L.A."/>
            <person name="Sharon I."/>
            <person name="Castelle C.J."/>
            <person name="Probst A.J."/>
            <person name="Thomas B.C."/>
            <person name="Singh A."/>
            <person name="Wilkins M.J."/>
            <person name="Karaoz U."/>
            <person name="Brodie E.L."/>
            <person name="Williams K.H."/>
            <person name="Hubbard S.S."/>
            <person name="Banfield J.F."/>
        </authorList>
    </citation>
    <scope>NUCLEOTIDE SEQUENCE [LARGE SCALE GENOMIC DNA]</scope>
</reference>
<dbReference type="SUPFAM" id="SSF52172">
    <property type="entry name" value="CheY-like"/>
    <property type="match status" value="1"/>
</dbReference>
<name>A0A1F4YGB4_9BACT</name>
<dbReference type="InterPro" id="IPR011006">
    <property type="entry name" value="CheY-like_superfamily"/>
</dbReference>
<dbReference type="InterPro" id="IPR050595">
    <property type="entry name" value="Bact_response_regulator"/>
</dbReference>
<feature type="modified residue" description="4-aspartylphosphate" evidence="2">
    <location>
        <position position="52"/>
    </location>
</feature>
<dbReference type="AlphaFoldDB" id="A0A1F4YGB4"/>
<accession>A0A1F4YGB4</accession>
<dbReference type="InterPro" id="IPR001789">
    <property type="entry name" value="Sig_transdc_resp-reg_receiver"/>
</dbReference>
<dbReference type="Pfam" id="PF00072">
    <property type="entry name" value="Response_reg"/>
    <property type="match status" value="1"/>
</dbReference>
<dbReference type="PANTHER" id="PTHR44591">
    <property type="entry name" value="STRESS RESPONSE REGULATOR PROTEIN 1"/>
    <property type="match status" value="1"/>
</dbReference>
<dbReference type="Proteomes" id="UP000178176">
    <property type="component" value="Unassembled WGS sequence"/>
</dbReference>
<evidence type="ECO:0000256" key="1">
    <source>
        <dbReference type="ARBA" id="ARBA00022553"/>
    </source>
</evidence>
<dbReference type="SMART" id="SM00448">
    <property type="entry name" value="REC"/>
    <property type="match status" value="1"/>
</dbReference>
<sequence length="125" mass="13775">MAKVLVVEDEPLVARMMEKALKTDGLEVEVGIMGREGLEKAKNTKPDLVILDIMMPEPDGIEVLEKLKADLETANIPVVILTNLSGKHDRELALSKGAADYWVKKDLNLAELGKRVKTVLEKKNG</sequence>
<evidence type="ECO:0000313" key="4">
    <source>
        <dbReference type="EMBL" id="OGC92914.1"/>
    </source>
</evidence>
<feature type="domain" description="Response regulatory" evidence="3">
    <location>
        <begin position="3"/>
        <end position="120"/>
    </location>
</feature>
<dbReference type="PROSITE" id="PS50110">
    <property type="entry name" value="RESPONSE_REGULATORY"/>
    <property type="match status" value="1"/>
</dbReference>
<comment type="caution">
    <text evidence="4">The sequence shown here is derived from an EMBL/GenBank/DDBJ whole genome shotgun (WGS) entry which is preliminary data.</text>
</comment>
<evidence type="ECO:0000259" key="3">
    <source>
        <dbReference type="PROSITE" id="PS50110"/>
    </source>
</evidence>
<dbReference type="GO" id="GO:0000160">
    <property type="term" value="P:phosphorelay signal transduction system"/>
    <property type="evidence" value="ECO:0007669"/>
    <property type="project" value="InterPro"/>
</dbReference>